<sequence>MSEIHIVRDYPHRPETVWRAVTDPQLVPLWTATGAGARPEGFAPVVGTKFAFVAKPRPGWSGVVSCEVLEVRKPELLRFSWQDESGGAVTEVAYRIHAWGEGTRFIYDHTGFTGVGGLFMSKFLGSVRTKMLTKGLPAVLDDLDDQGSLRPDSSLRPHE</sequence>
<evidence type="ECO:0000313" key="3">
    <source>
        <dbReference type="EMBL" id="NEW76540.1"/>
    </source>
</evidence>
<gene>
    <name evidence="3" type="ORF">G4H13_40935</name>
</gene>
<evidence type="ECO:0000313" key="4">
    <source>
        <dbReference type="Proteomes" id="UP000476310"/>
    </source>
</evidence>
<dbReference type="InterPro" id="IPR013538">
    <property type="entry name" value="ASHA1/2-like_C"/>
</dbReference>
<comment type="similarity">
    <text evidence="1">Belongs to the AHA1 family.</text>
</comment>
<feature type="domain" description="Activator of Hsp90 ATPase homologue 1/2-like C-terminal" evidence="2">
    <location>
        <begin position="13"/>
        <end position="113"/>
    </location>
</feature>
<evidence type="ECO:0000256" key="1">
    <source>
        <dbReference type="ARBA" id="ARBA00006817"/>
    </source>
</evidence>
<dbReference type="InterPro" id="IPR023393">
    <property type="entry name" value="START-like_dom_sf"/>
</dbReference>
<accession>A0A6G4ATG8</accession>
<dbReference type="Gene3D" id="3.30.530.20">
    <property type="match status" value="1"/>
</dbReference>
<protein>
    <submittedName>
        <fullName evidence="3">SRPBCC domain-containing protein</fullName>
    </submittedName>
</protein>
<keyword evidence="4" id="KW-1185">Reference proteome</keyword>
<dbReference type="SUPFAM" id="SSF55961">
    <property type="entry name" value="Bet v1-like"/>
    <property type="match status" value="1"/>
</dbReference>
<reference evidence="3" key="1">
    <citation type="submission" date="2020-02" db="EMBL/GenBank/DDBJ databases">
        <title>A new Streptomyces sp. for controlling soil-borne diseases.</title>
        <authorList>
            <person name="Li X."/>
            <person name="Tian Y."/>
            <person name="Gao K."/>
        </authorList>
    </citation>
    <scope>NUCLEOTIDE SEQUENCE [LARGE SCALE GENOMIC DNA]</scope>
    <source>
        <strain evidence="3">0250</strain>
    </source>
</reference>
<dbReference type="EMBL" id="JAAIKT010000084">
    <property type="protein sequence ID" value="NEW76540.1"/>
    <property type="molecule type" value="Genomic_DNA"/>
</dbReference>
<comment type="caution">
    <text evidence="3">The sequence shown here is derived from an EMBL/GenBank/DDBJ whole genome shotgun (WGS) entry which is preliminary data.</text>
</comment>
<dbReference type="CDD" id="cd07814">
    <property type="entry name" value="SRPBCC_CalC_Aha1-like"/>
    <property type="match status" value="1"/>
</dbReference>
<organism evidence="3 4">
    <name type="scientific">Streptomyces rhizosphaericus</name>
    <dbReference type="NCBI Taxonomy" id="114699"/>
    <lineage>
        <taxon>Bacteria</taxon>
        <taxon>Bacillati</taxon>
        <taxon>Actinomycetota</taxon>
        <taxon>Actinomycetes</taxon>
        <taxon>Kitasatosporales</taxon>
        <taxon>Streptomycetaceae</taxon>
        <taxon>Streptomyces</taxon>
        <taxon>Streptomyces violaceusniger group</taxon>
    </lineage>
</organism>
<name>A0A6G4ATG8_9ACTN</name>
<dbReference type="RefSeq" id="WP_164435510.1">
    <property type="nucleotide sequence ID" value="NZ_JAAIKT010000084.1"/>
</dbReference>
<evidence type="ECO:0000259" key="2">
    <source>
        <dbReference type="Pfam" id="PF08327"/>
    </source>
</evidence>
<proteinExistence type="inferred from homology"/>
<dbReference type="Proteomes" id="UP000476310">
    <property type="component" value="Unassembled WGS sequence"/>
</dbReference>
<dbReference type="Pfam" id="PF08327">
    <property type="entry name" value="AHSA1"/>
    <property type="match status" value="1"/>
</dbReference>
<dbReference type="AlphaFoldDB" id="A0A6G4ATG8"/>